<feature type="compositionally biased region" description="Low complexity" evidence="1">
    <location>
        <begin position="1256"/>
        <end position="1267"/>
    </location>
</feature>
<feature type="region of interest" description="Disordered" evidence="1">
    <location>
        <begin position="198"/>
        <end position="219"/>
    </location>
</feature>
<evidence type="ECO:0008006" key="4">
    <source>
        <dbReference type="Google" id="ProtNLM"/>
    </source>
</evidence>
<proteinExistence type="predicted"/>
<dbReference type="PANTHER" id="PTHR48125">
    <property type="entry name" value="LP07818P1"/>
    <property type="match status" value="1"/>
</dbReference>
<name>A0ABR3Z7I9_9PEZI</name>
<feature type="region of interest" description="Disordered" evidence="1">
    <location>
        <begin position="1376"/>
        <end position="1395"/>
    </location>
</feature>
<feature type="compositionally biased region" description="Polar residues" evidence="1">
    <location>
        <begin position="2171"/>
        <end position="2187"/>
    </location>
</feature>
<feature type="compositionally biased region" description="Pro residues" evidence="1">
    <location>
        <begin position="66"/>
        <end position="75"/>
    </location>
</feature>
<feature type="region of interest" description="Disordered" evidence="1">
    <location>
        <begin position="104"/>
        <end position="130"/>
    </location>
</feature>
<dbReference type="Proteomes" id="UP001583186">
    <property type="component" value="Unassembled WGS sequence"/>
</dbReference>
<organism evidence="2 3">
    <name type="scientific">Sporothrix stenoceras</name>
    <dbReference type="NCBI Taxonomy" id="5173"/>
    <lineage>
        <taxon>Eukaryota</taxon>
        <taxon>Fungi</taxon>
        <taxon>Dikarya</taxon>
        <taxon>Ascomycota</taxon>
        <taxon>Pezizomycotina</taxon>
        <taxon>Sordariomycetes</taxon>
        <taxon>Sordariomycetidae</taxon>
        <taxon>Ophiostomatales</taxon>
        <taxon>Ophiostomataceae</taxon>
        <taxon>Sporothrix</taxon>
    </lineage>
</organism>
<comment type="caution">
    <text evidence="2">The sequence shown here is derived from an EMBL/GenBank/DDBJ whole genome shotgun (WGS) entry which is preliminary data.</text>
</comment>
<feature type="compositionally biased region" description="Basic and acidic residues" evidence="1">
    <location>
        <begin position="1"/>
        <end position="12"/>
    </location>
</feature>
<reference evidence="2 3" key="1">
    <citation type="journal article" date="2024" name="IMA Fungus">
        <title>IMA Genome - F19 : A genome assembly and annotation guide to empower mycologists, including annotated draft genome sequences of Ceratocystis pirilliformis, Diaporthe australafricana, Fusarium ophioides, Paecilomyces lecythidis, and Sporothrix stenoceras.</title>
        <authorList>
            <person name="Aylward J."/>
            <person name="Wilson A.M."/>
            <person name="Visagie C.M."/>
            <person name="Spraker J."/>
            <person name="Barnes I."/>
            <person name="Buitendag C."/>
            <person name="Ceriani C."/>
            <person name="Del Mar Angel L."/>
            <person name="du Plessis D."/>
            <person name="Fuchs T."/>
            <person name="Gasser K."/>
            <person name="Kramer D."/>
            <person name="Li W."/>
            <person name="Munsamy K."/>
            <person name="Piso A."/>
            <person name="Price J.L."/>
            <person name="Sonnekus B."/>
            <person name="Thomas C."/>
            <person name="van der Nest A."/>
            <person name="van Dijk A."/>
            <person name="van Heerden A."/>
            <person name="van Vuuren N."/>
            <person name="Yilmaz N."/>
            <person name="Duong T.A."/>
            <person name="van der Merwe N.A."/>
            <person name="Wingfield M.J."/>
            <person name="Wingfield B.D."/>
        </authorList>
    </citation>
    <scope>NUCLEOTIDE SEQUENCE [LARGE SCALE GENOMIC DNA]</scope>
    <source>
        <strain evidence="2 3">CMW 5346</strain>
    </source>
</reference>
<evidence type="ECO:0000256" key="1">
    <source>
        <dbReference type="SAM" id="MobiDB-lite"/>
    </source>
</evidence>
<feature type="region of interest" description="Disordered" evidence="1">
    <location>
        <begin position="1212"/>
        <end position="1238"/>
    </location>
</feature>
<feature type="compositionally biased region" description="Acidic residues" evidence="1">
    <location>
        <begin position="1212"/>
        <end position="1223"/>
    </location>
</feature>
<gene>
    <name evidence="2" type="ORF">Sste5346_004884</name>
</gene>
<feature type="region of interest" description="Disordered" evidence="1">
    <location>
        <begin position="1"/>
        <end position="84"/>
    </location>
</feature>
<feature type="region of interest" description="Disordered" evidence="1">
    <location>
        <begin position="1252"/>
        <end position="1279"/>
    </location>
</feature>
<feature type="compositionally biased region" description="Polar residues" evidence="1">
    <location>
        <begin position="44"/>
        <end position="60"/>
    </location>
</feature>
<feature type="region of interest" description="Disordered" evidence="1">
    <location>
        <begin position="2110"/>
        <end position="2187"/>
    </location>
</feature>
<feature type="compositionally biased region" description="Polar residues" evidence="1">
    <location>
        <begin position="1268"/>
        <end position="1279"/>
    </location>
</feature>
<protein>
    <recommendedName>
        <fullName evidence="4">Pt repeat family protein</fullName>
    </recommendedName>
</protein>
<accession>A0ABR3Z7I9</accession>
<feature type="region of interest" description="Disordered" evidence="1">
    <location>
        <begin position="601"/>
        <end position="623"/>
    </location>
</feature>
<feature type="compositionally biased region" description="Low complexity" evidence="1">
    <location>
        <begin position="18"/>
        <end position="38"/>
    </location>
</feature>
<dbReference type="PANTHER" id="PTHR48125:SF12">
    <property type="entry name" value="AT HOOK TRANSCRIPTION FACTOR FAMILY-RELATED"/>
    <property type="match status" value="1"/>
</dbReference>
<feature type="compositionally biased region" description="Basic and acidic residues" evidence="1">
    <location>
        <begin position="1327"/>
        <end position="1338"/>
    </location>
</feature>
<evidence type="ECO:0000313" key="2">
    <source>
        <dbReference type="EMBL" id="KAL1896142.1"/>
    </source>
</evidence>
<feature type="region of interest" description="Disordered" evidence="1">
    <location>
        <begin position="1538"/>
        <end position="1559"/>
    </location>
</feature>
<keyword evidence="3" id="KW-1185">Reference proteome</keyword>
<evidence type="ECO:0000313" key="3">
    <source>
        <dbReference type="Proteomes" id="UP001583186"/>
    </source>
</evidence>
<dbReference type="EMBL" id="JAWCUI010000024">
    <property type="protein sequence ID" value="KAL1896142.1"/>
    <property type="molecule type" value="Genomic_DNA"/>
</dbReference>
<sequence>MNGEYTLRDHHPGSPHYGGRVVSSSSSGSLLRKLTSLTKRSKSQPLLSTRYSTPQSSSQRATSQAHPPPPPPPQPTASSSTPHLLSPDRMALAAAQTASLKANATTSITTNANTARPVTGTRRRATTPAQAPVFSSIPVQHTTAAKTPLVVQVEIHFPGLDSHPVYVHEYTSSSDLTVTNRLFKGLLRRLHHCSTELITRKDSRATKPQRRQGHGQSSNKPLRYEIHFRILRQDTGLWTERTFYSYQRQDLTSSDAHEVILATHRMVGLFLRRHDPSFHWTDVPSTKTAAFPPPPEEPELALHTVGHPLALSCIPQSRFLEESQSFDFSPGYAINLTFRSRCHGRKQYEWKRVINLQSKQNAPLNLALAENLLWDTFGSVNDFLTARREAFLEEHKSCDFLEGVVSCQHFGEDALDIELGVENKLGPTFDHLTRSIQSKLGLFRDPDARDCLDFFRAIHGQLVHSRDSADTQINALPDFDLRILTLCSPTWSVENPARFVLETPSSYSRRTVEAILERVQTGVSDVLRNRDCTIHLVAYKRGHLILDKALIARPFPPRPALFPMPAVFEPADTIIARLKERIHRDLNAVCKDTCSLDGISESAGDEEFPQNNTNTSDALPESPSSPLLVPGAFEQTIILEDPAAVDEEPAVPAPRVVELPDDVFVDALEQPSPVPTPRPTSAAGARRRAFPLIPEKFILPHSRSSSGVTFASAQQTVEEVVEEVEVPVEVEAPIEAVQTPAKEPVEPVKPVEVAEPVEVVEIPIEASAEVPVETVKAIETPVDTPAEESVEAVEIVKAVEVVEVVEVAKMPLETPVETLDETPAKEPVDTVEAAKTAEAVEITEVTEAVVAPAEVEIPAKTAVETPFEEAVEAVETVEIAEVVDSVDAPAEIPVETLAVTPAEGLVEFAEAPVEAFEAVDTVDAQVNAIDARVIAIDTRVGAIDALVDAIDSFLNSPVEVEDEAPLDMTVGAFEEIEATEVADAAVEIPAEASVETDALVDAPVEDVEEVVSASEELKVKPTVDNTEIEAPVANDLVAEEPAFTEPEQPIPEVDFVSEPGQDLEEPVPVLAAELEFEPEAVDGDDDDDTRSSIGGYTFPEMAEPAYEATMPEPVEEPAQPIVLDSPPMFVNFDDEEEYDDLENQPSVELRFDNNSPTIGTPLETIIEYESEEDIELAFDLPSYGEFVPPQDDFSLFETTPQATPNRAEFTFESESDVNEEEESFASSSAPSQHGHDHDESFIANTTALTAVSSNCTRPSTPSLSLSSGDINSPQTSFLDTPSIGREAHATILSCFDSEGAVRFDFRRAAYGYEAESEHGQSESVDNINDHNSHDHSPFEFHGVQKKPSHNLLADNRDLFGQSLAVPPATISSHHAELVSESESSPTEICITDNNTDNTKDINMDQLLKFDDDDFELNTSAPGSPIFRTRGLRFKDSFEEFAMTKPTLDLDGYADLMADDDDSDRLSTSSCVEAVEAIVYEQQDEQPAEKGVVDGDLCQDNQPQTLGQSEVDNLPDIQEHDEVTAIEPELDVGPEAVKELDDEPAAEPVTEPVIESADERAMETTVEPAAEVEEEEQLTSTPDVNFQDVVASVPLPDVDDLDLVSEEAVVEAEAPLVVEMEADLEATVEDASKNVDAIIEAPAEVAVEAEAEAATEISVEEPIEAPIEDTTPIEVPAEATIEIPVEVPAEVPVEALAETVTDEQHESDPVTVEHIEFAPSSPIEAVFESLIAPELDNAKEAQEESLAVSAIVEGAVEGTVKETVEEPQQWLTLTVPETEVPVETITEAEPKLAFPITLSSDLEEEPKPLLAAEDDEVIEVAEEPVQVEVQEVAAAETLEQTAVSEPIAEAVSPPQDAPTEEPEVEVLPAVADEQSLIDAPIDEPVSTADVTEEVPTLDATPEEVLPEADLNATSDLAKEEPGQPTETVDVTDELSELDNAATPGIVDISKVEVEVVEEPATPAVVDISEVDAELVEEPTPVLQVPAVEDTVELGVPADLVPVAQAVVAIAESLPVPEVPEVPAEMKSLSLDSALRSAPLVQAVEVQEKATDKSLISISDLKTVAPPAPKRLVSWSLPRSGFVGLNETRQFKIGLRGALTGSHAFDDVLSSMKKRQPATPAAVPTTDEAEDDVSSLPQPQTISKPIERRVRSEAVSSKSELAPSKKSKRSRAATVSTNEASGEASSTTQDNMLPRFMVAFASMAIVSQMINKSA</sequence>
<feature type="region of interest" description="Disordered" evidence="1">
    <location>
        <begin position="1314"/>
        <end position="1342"/>
    </location>
</feature>
<feature type="compositionally biased region" description="Low complexity" evidence="1">
    <location>
        <begin position="104"/>
        <end position="115"/>
    </location>
</feature>
<feature type="compositionally biased region" description="Low complexity" evidence="1">
    <location>
        <begin position="1386"/>
        <end position="1395"/>
    </location>
</feature>